<organism evidence="2 3">
    <name type="scientific">Candidatus Kerfeldbacteria bacterium RIFCSPHIGHO2_02_FULL_42_14</name>
    <dbReference type="NCBI Taxonomy" id="1798540"/>
    <lineage>
        <taxon>Bacteria</taxon>
        <taxon>Candidatus Kerfeldiibacteriota</taxon>
    </lineage>
</organism>
<dbReference type="EMBL" id="MHKB01000012">
    <property type="protein sequence ID" value="OGY78776.1"/>
    <property type="molecule type" value="Genomic_DNA"/>
</dbReference>
<evidence type="ECO:0000256" key="1">
    <source>
        <dbReference type="SAM" id="Phobius"/>
    </source>
</evidence>
<gene>
    <name evidence="2" type="ORF">A3B74_03230</name>
</gene>
<feature type="transmembrane region" description="Helical" evidence="1">
    <location>
        <begin position="21"/>
        <end position="37"/>
    </location>
</feature>
<evidence type="ECO:0000313" key="3">
    <source>
        <dbReference type="Proteomes" id="UP000177165"/>
    </source>
</evidence>
<dbReference type="STRING" id="1798540.A3B74_03230"/>
<keyword evidence="1" id="KW-1133">Transmembrane helix</keyword>
<protein>
    <recommendedName>
        <fullName evidence="4">Glycosyltransferase RgtA/B/C/D-like domain-containing protein</fullName>
    </recommendedName>
</protein>
<feature type="transmembrane region" description="Helical" evidence="1">
    <location>
        <begin position="104"/>
        <end position="120"/>
    </location>
</feature>
<evidence type="ECO:0008006" key="4">
    <source>
        <dbReference type="Google" id="ProtNLM"/>
    </source>
</evidence>
<evidence type="ECO:0000313" key="2">
    <source>
        <dbReference type="EMBL" id="OGY78776.1"/>
    </source>
</evidence>
<feature type="transmembrane region" description="Helical" evidence="1">
    <location>
        <begin position="150"/>
        <end position="166"/>
    </location>
</feature>
<sequence length="521" mass="62035">MYISHRLHRLQNFFTRPVVQYLSIFLISWGLFLWYQWSPNFPDPDSFYHLKVTELLRDYGVVRDFPWAQYTVLTRYYIDQHFFYHVFLIPFISFLQPFLGLKVATAFLGSLLSVIFFLFLRKARVSWPFLWALLLILTIPFTFRLSLAKAVGFSLVWLFVGLLFAFEKRKILLCVWSFFYVWSYGGFLLLPILTSVLCFFRIMFECVQYRHVSWDIVKQPLTLFAAVVSGTALGVLIHPYFPKNLTFYWHQLIQIGVVNYRDTIGVGGEWYPYEPSQLIARSILLSLFVVVALIWFVWHIRKQHIFSWTTFVWMIFFLLLTFKSRRYVEYYVPFATLFAATVGSQILQQATSFFWQHFQHSWKRLDVWAGVLGLAYVAVIFPAVIGRDIRSNLQDTHDGLPYTKFRASATWLEEHSDAGDIVLHSDWDDFPMLFYWNTKNFYIVGLDPTFMYNNDRERYWKWVEITTGKLAENVYETVHDTFRARYIHVEKDHTAMMRLVEREKRFVEVYADDEVVIFAVP</sequence>
<feature type="transmembrane region" description="Helical" evidence="1">
    <location>
        <begin position="334"/>
        <end position="355"/>
    </location>
</feature>
<keyword evidence="1" id="KW-0472">Membrane</keyword>
<reference evidence="2 3" key="1">
    <citation type="journal article" date="2016" name="Nat. Commun.">
        <title>Thousands of microbial genomes shed light on interconnected biogeochemical processes in an aquifer system.</title>
        <authorList>
            <person name="Anantharaman K."/>
            <person name="Brown C.T."/>
            <person name="Hug L.A."/>
            <person name="Sharon I."/>
            <person name="Castelle C.J."/>
            <person name="Probst A.J."/>
            <person name="Thomas B.C."/>
            <person name="Singh A."/>
            <person name="Wilkins M.J."/>
            <person name="Karaoz U."/>
            <person name="Brodie E.L."/>
            <person name="Williams K.H."/>
            <person name="Hubbard S.S."/>
            <person name="Banfield J.F."/>
        </authorList>
    </citation>
    <scope>NUCLEOTIDE SEQUENCE [LARGE SCALE GENOMIC DNA]</scope>
</reference>
<feature type="transmembrane region" description="Helical" evidence="1">
    <location>
        <begin position="278"/>
        <end position="298"/>
    </location>
</feature>
<feature type="transmembrane region" description="Helical" evidence="1">
    <location>
        <begin position="126"/>
        <end position="143"/>
    </location>
</feature>
<dbReference type="AlphaFoldDB" id="A0A1G2AQJ8"/>
<accession>A0A1G2AQJ8</accession>
<name>A0A1G2AQJ8_9BACT</name>
<proteinExistence type="predicted"/>
<keyword evidence="1" id="KW-0812">Transmembrane</keyword>
<comment type="caution">
    <text evidence="2">The sequence shown here is derived from an EMBL/GenBank/DDBJ whole genome shotgun (WGS) entry which is preliminary data.</text>
</comment>
<feature type="transmembrane region" description="Helical" evidence="1">
    <location>
        <begin position="178"/>
        <end position="200"/>
    </location>
</feature>
<feature type="transmembrane region" description="Helical" evidence="1">
    <location>
        <begin position="305"/>
        <end position="322"/>
    </location>
</feature>
<feature type="transmembrane region" description="Helical" evidence="1">
    <location>
        <begin position="367"/>
        <end position="385"/>
    </location>
</feature>
<feature type="transmembrane region" description="Helical" evidence="1">
    <location>
        <begin position="221"/>
        <end position="241"/>
    </location>
</feature>
<dbReference type="Proteomes" id="UP000177165">
    <property type="component" value="Unassembled WGS sequence"/>
</dbReference>